<accession>A0A150FP41</accession>
<evidence type="ECO:0000313" key="3">
    <source>
        <dbReference type="EMBL" id="SHK53025.1"/>
    </source>
</evidence>
<dbReference type="InterPro" id="IPR015797">
    <property type="entry name" value="NUDIX_hydrolase-like_dom_sf"/>
</dbReference>
<dbReference type="Proteomes" id="UP000323392">
    <property type="component" value="Unassembled WGS sequence"/>
</dbReference>
<comment type="caution">
    <text evidence="2">The sequence shown here is derived from an EMBL/GenBank/DDBJ whole genome shotgun (WGS) entry which is preliminary data.</text>
</comment>
<reference evidence="3 5" key="2">
    <citation type="submission" date="2016-11" db="EMBL/GenBank/DDBJ databases">
        <authorList>
            <person name="Varghese N."/>
            <person name="Submissions S."/>
        </authorList>
    </citation>
    <scope>NUCLEOTIDE SEQUENCE [LARGE SCALE GENOMIC DNA]</scope>
    <source>
        <strain evidence="3 5">DSM 7308</strain>
    </source>
</reference>
<proteinExistence type="predicted"/>
<dbReference type="PROSITE" id="PS51462">
    <property type="entry name" value="NUDIX"/>
    <property type="match status" value="1"/>
</dbReference>
<protein>
    <submittedName>
        <fullName evidence="3">NUDIX domain-containing protein</fullName>
    </submittedName>
    <submittedName>
        <fullName evidence="2">NUDIX hydrolase</fullName>
    </submittedName>
</protein>
<evidence type="ECO:0000313" key="2">
    <source>
        <dbReference type="EMBL" id="KXZ39403.1"/>
    </source>
</evidence>
<keyword evidence="5" id="KW-1185">Reference proteome</keyword>
<dbReference type="AlphaFoldDB" id="A0A150FP41"/>
<dbReference type="Proteomes" id="UP000092605">
    <property type="component" value="Unassembled WGS sequence"/>
</dbReference>
<dbReference type="InterPro" id="IPR000086">
    <property type="entry name" value="NUDIX_hydrolase_dom"/>
</dbReference>
<dbReference type="SUPFAM" id="SSF55811">
    <property type="entry name" value="Nudix"/>
    <property type="match status" value="1"/>
</dbReference>
<organism evidence="2 4">
    <name type="scientific">Alkalithermobacter thermoalcaliphilus JW-YL-7 = DSM 7308</name>
    <dbReference type="NCBI Taxonomy" id="1121328"/>
    <lineage>
        <taxon>Bacteria</taxon>
        <taxon>Bacillati</taxon>
        <taxon>Bacillota</taxon>
        <taxon>Clostridia</taxon>
        <taxon>Peptostreptococcales</taxon>
        <taxon>Tepidibacteraceae</taxon>
        <taxon>Alkalithermobacter</taxon>
    </lineage>
</organism>
<name>A0A150FP41_CLOPD</name>
<dbReference type="GO" id="GO:0016787">
    <property type="term" value="F:hydrolase activity"/>
    <property type="evidence" value="ECO:0007669"/>
    <property type="project" value="UniProtKB-KW"/>
</dbReference>
<keyword evidence="2" id="KW-0378">Hydrolase</keyword>
<dbReference type="Gene3D" id="3.90.79.10">
    <property type="entry name" value="Nucleoside Triphosphate Pyrophosphohydrolase"/>
    <property type="match status" value="1"/>
</dbReference>
<reference evidence="2 4" key="1">
    <citation type="submission" date="2016-02" db="EMBL/GenBank/DDBJ databases">
        <title>Draft genome sequence for Clostridium paradoxum JW-YL-7.</title>
        <authorList>
            <person name="Utturkar S.M."/>
            <person name="Lancaster A."/>
            <person name="Poole F.L."/>
            <person name="Adams M.W."/>
            <person name="Brown S.D."/>
        </authorList>
    </citation>
    <scope>NUCLEOTIDE SEQUENCE [LARGE SCALE GENOMIC DNA]</scope>
    <source>
        <strain evidence="2 4">JW-YL-7</strain>
    </source>
</reference>
<dbReference type="EMBL" id="LSFY01000001">
    <property type="protein sequence ID" value="KXZ39403.1"/>
    <property type="molecule type" value="Genomic_DNA"/>
</dbReference>
<dbReference type="RefSeq" id="WP_066068528.1">
    <property type="nucleotide sequence ID" value="NZ_FRBG01000002.1"/>
</dbReference>
<dbReference type="OrthoDB" id="1848782at2"/>
<gene>
    <name evidence="2" type="ORF">JWYL7_0478</name>
    <name evidence="3" type="ORF">SAMN05661008_00411</name>
</gene>
<dbReference type="PATRIC" id="fig|1121328.3.peg.477"/>
<dbReference type="Pfam" id="PF00293">
    <property type="entry name" value="NUDIX"/>
    <property type="match status" value="1"/>
</dbReference>
<feature type="domain" description="Nudix hydrolase" evidence="1">
    <location>
        <begin position="2"/>
        <end position="138"/>
    </location>
</feature>
<sequence>MIFRNCAGGIVFYGNKVLIIKNEKNEWILPKGVIKDGKISTEVALDRVKRECGVSANILSTAGQTSYEFYSISRQRPVCNEIIWYIMESDTDRCNINREEGFKEGGFYKIKDALDMITYSQDKAIVNLSFQKYKELKKDKI</sequence>
<evidence type="ECO:0000313" key="4">
    <source>
        <dbReference type="Proteomes" id="UP000092605"/>
    </source>
</evidence>
<evidence type="ECO:0000259" key="1">
    <source>
        <dbReference type="PROSITE" id="PS51462"/>
    </source>
</evidence>
<dbReference type="EMBL" id="FRBG01000002">
    <property type="protein sequence ID" value="SHK53025.1"/>
    <property type="molecule type" value="Genomic_DNA"/>
</dbReference>
<dbReference type="STRING" id="1121328.JWYL7_0478"/>
<evidence type="ECO:0000313" key="5">
    <source>
        <dbReference type="Proteomes" id="UP000323392"/>
    </source>
</evidence>